<protein>
    <submittedName>
        <fullName evidence="1">Uncharacterized protein</fullName>
    </submittedName>
</protein>
<evidence type="ECO:0000313" key="2">
    <source>
        <dbReference type="Proteomes" id="UP000091857"/>
    </source>
</evidence>
<gene>
    <name evidence="1" type="ORF">MANES_13G077301v8</name>
</gene>
<proteinExistence type="predicted"/>
<dbReference type="Proteomes" id="UP000091857">
    <property type="component" value="Chromosome 13"/>
</dbReference>
<sequence>MDKITFPKTFTLFGESILSTVMAFKVCQPIHEMAREVLSRLVVALISAIGPPTQPSLDTVPEEVSIDSQAAMSNKALPTEIVKTAKVVQKNTMKRFKSPILAVFLPGQKNWSCLRKPTFQAS</sequence>
<keyword evidence="2" id="KW-1185">Reference proteome</keyword>
<organism evidence="1 2">
    <name type="scientific">Manihot esculenta</name>
    <name type="common">Cassava</name>
    <name type="synonym">Jatropha manihot</name>
    <dbReference type="NCBI Taxonomy" id="3983"/>
    <lineage>
        <taxon>Eukaryota</taxon>
        <taxon>Viridiplantae</taxon>
        <taxon>Streptophyta</taxon>
        <taxon>Embryophyta</taxon>
        <taxon>Tracheophyta</taxon>
        <taxon>Spermatophyta</taxon>
        <taxon>Magnoliopsida</taxon>
        <taxon>eudicotyledons</taxon>
        <taxon>Gunneridae</taxon>
        <taxon>Pentapetalae</taxon>
        <taxon>rosids</taxon>
        <taxon>fabids</taxon>
        <taxon>Malpighiales</taxon>
        <taxon>Euphorbiaceae</taxon>
        <taxon>Crotonoideae</taxon>
        <taxon>Manihoteae</taxon>
        <taxon>Manihot</taxon>
    </lineage>
</organism>
<reference evidence="2" key="1">
    <citation type="journal article" date="2016" name="Nat. Biotechnol.">
        <title>Sequencing wild and cultivated cassava and related species reveals extensive interspecific hybridization and genetic diversity.</title>
        <authorList>
            <person name="Bredeson J.V."/>
            <person name="Lyons J.B."/>
            <person name="Prochnik S.E."/>
            <person name="Wu G.A."/>
            <person name="Ha C.M."/>
            <person name="Edsinger-Gonzales E."/>
            <person name="Grimwood J."/>
            <person name="Schmutz J."/>
            <person name="Rabbi I.Y."/>
            <person name="Egesi C."/>
            <person name="Nauluvula P."/>
            <person name="Lebot V."/>
            <person name="Ndunguru J."/>
            <person name="Mkamilo G."/>
            <person name="Bart R.S."/>
            <person name="Setter T.L."/>
            <person name="Gleadow R.M."/>
            <person name="Kulakow P."/>
            <person name="Ferguson M.E."/>
            <person name="Rounsley S."/>
            <person name="Rokhsar D.S."/>
        </authorList>
    </citation>
    <scope>NUCLEOTIDE SEQUENCE [LARGE SCALE GENOMIC DNA]</scope>
    <source>
        <strain evidence="2">cv. AM560-2</strain>
    </source>
</reference>
<accession>A0ACB7GKL9</accession>
<comment type="caution">
    <text evidence="1">The sequence shown here is derived from an EMBL/GenBank/DDBJ whole genome shotgun (WGS) entry which is preliminary data.</text>
</comment>
<dbReference type="EMBL" id="CM004399">
    <property type="protein sequence ID" value="KAG8640752.1"/>
    <property type="molecule type" value="Genomic_DNA"/>
</dbReference>
<name>A0ACB7GKL9_MANES</name>
<evidence type="ECO:0000313" key="1">
    <source>
        <dbReference type="EMBL" id="KAG8640752.1"/>
    </source>
</evidence>